<accession>A0A9E2SGS2</accession>
<organism evidence="2 3">
    <name type="scientific">Pinibacter aurantiacus</name>
    <dbReference type="NCBI Taxonomy" id="2851599"/>
    <lineage>
        <taxon>Bacteria</taxon>
        <taxon>Pseudomonadati</taxon>
        <taxon>Bacteroidota</taxon>
        <taxon>Chitinophagia</taxon>
        <taxon>Chitinophagales</taxon>
        <taxon>Chitinophagaceae</taxon>
        <taxon>Pinibacter</taxon>
    </lineage>
</organism>
<keyword evidence="1" id="KW-1133">Transmembrane helix</keyword>
<name>A0A9E2SGS2_9BACT</name>
<reference evidence="2" key="1">
    <citation type="submission" date="2021-06" db="EMBL/GenBank/DDBJ databases">
        <authorList>
            <person name="Huq M.A."/>
        </authorList>
    </citation>
    <scope>NUCLEOTIDE SEQUENCE</scope>
    <source>
        <strain evidence="2">MAH-26</strain>
    </source>
</reference>
<keyword evidence="3" id="KW-1185">Reference proteome</keyword>
<gene>
    <name evidence="2" type="ORF">KTO63_25225</name>
</gene>
<feature type="transmembrane region" description="Helical" evidence="1">
    <location>
        <begin position="6"/>
        <end position="25"/>
    </location>
</feature>
<dbReference type="EMBL" id="JAHSPG010000018">
    <property type="protein sequence ID" value="MBV4360490.1"/>
    <property type="molecule type" value="Genomic_DNA"/>
</dbReference>
<proteinExistence type="predicted"/>
<evidence type="ECO:0000313" key="2">
    <source>
        <dbReference type="EMBL" id="MBV4360490.1"/>
    </source>
</evidence>
<dbReference type="RefSeq" id="WP_217794920.1">
    <property type="nucleotide sequence ID" value="NZ_JAHSPG010000018.1"/>
</dbReference>
<feature type="transmembrane region" description="Helical" evidence="1">
    <location>
        <begin position="57"/>
        <end position="81"/>
    </location>
</feature>
<sequence length="319" mass="37116">MEDYVMPLVVILIGGLFAPLLTQLIEKTYESVSHSEPLKKPEVYESKEIKRKKWLKFFAFAVLMQLILFTGFFFLSKLVYYDKNYFSTSERELIRTGLKKGKDYVIPKMTIRIFSERPKTAGLYKDSCSGNAINYCMLVSISYEVIALRAYNSEKIFSEEYNALYAKNVVREPGSEEEGPDGDPNAIHLIYDLKTSMAKYERKTITTRADYLYDTLAASREFFKRVFTGRNFDMFYYYNKEDDVIGEIEFQIISRSLKFDNPNTDDALYEKASGQITAIKPDLILSNEAVGCMQFNILTCKIPRLNYNDKFGIRWKWTN</sequence>
<keyword evidence="1" id="KW-0472">Membrane</keyword>
<evidence type="ECO:0000313" key="3">
    <source>
        <dbReference type="Proteomes" id="UP000812270"/>
    </source>
</evidence>
<evidence type="ECO:0000256" key="1">
    <source>
        <dbReference type="SAM" id="Phobius"/>
    </source>
</evidence>
<dbReference type="Proteomes" id="UP000812270">
    <property type="component" value="Unassembled WGS sequence"/>
</dbReference>
<protein>
    <submittedName>
        <fullName evidence="2">Uncharacterized protein</fullName>
    </submittedName>
</protein>
<keyword evidence="1" id="KW-0812">Transmembrane</keyword>
<dbReference type="AlphaFoldDB" id="A0A9E2SGS2"/>
<comment type="caution">
    <text evidence="2">The sequence shown here is derived from an EMBL/GenBank/DDBJ whole genome shotgun (WGS) entry which is preliminary data.</text>
</comment>